<organism evidence="10 12">
    <name type="scientific">Mammaliicoccus sciuri</name>
    <name type="common">Staphylococcus sciuri</name>
    <dbReference type="NCBI Taxonomy" id="1296"/>
    <lineage>
        <taxon>Bacteria</taxon>
        <taxon>Bacillati</taxon>
        <taxon>Bacillota</taxon>
        <taxon>Bacilli</taxon>
        <taxon>Bacillales</taxon>
        <taxon>Staphylococcaceae</taxon>
        <taxon>Mammaliicoccus</taxon>
    </lineage>
</organism>
<dbReference type="Proteomes" id="UP000274792">
    <property type="component" value="Unassembled WGS sequence"/>
</dbReference>
<reference evidence="7" key="5">
    <citation type="submission" date="2022-07" db="EMBL/GenBank/DDBJ databases">
        <title>Bacterial species isolated from the porcine tonsil microbiota.</title>
        <authorList>
            <person name="Oliveira I.M.F."/>
        </authorList>
    </citation>
    <scope>NUCLEOTIDE SEQUENCE</scope>
    <source>
        <strain evidence="7">8QC2O2</strain>
    </source>
</reference>
<protein>
    <recommendedName>
        <fullName evidence="5">UPF0344 protein CD117_06675</fullName>
    </recommendedName>
</protein>
<keyword evidence="13" id="KW-1185">Reference proteome</keyword>
<accession>A0A657XHN4</accession>
<dbReference type="Proteomes" id="UP001176210">
    <property type="component" value="Unassembled WGS sequence"/>
</dbReference>
<reference evidence="8" key="7">
    <citation type="journal article" date="2023" name="Vet. Microbiol.">
        <title>Emergence of livestock-associated Mammaliicoccus sciuri ST71 co-harbouring mecA and mecC genes in Brazil.</title>
        <authorList>
            <person name="de Moura G.S."/>
            <person name="de Carvalho E."/>
            <person name="Ramos Sanchez E.M."/>
            <person name="Sellera F.P."/>
            <person name="Marques M.F.S."/>
            <person name="Heinemann M.B."/>
            <person name="De Vliegher S."/>
            <person name="Souza F.N."/>
            <person name="Mota R.A."/>
        </authorList>
    </citation>
    <scope>NUCLEOTIDE SEQUENCE</scope>
    <source>
        <strain evidence="8">BR656</strain>
    </source>
</reference>
<evidence type="ECO:0000256" key="5">
    <source>
        <dbReference type="HAMAP-Rule" id="MF_01536"/>
    </source>
</evidence>
<evidence type="ECO:0000313" key="6">
    <source>
        <dbReference type="EMBL" id="ASE34685.1"/>
    </source>
</evidence>
<dbReference type="Proteomes" id="UP000640299">
    <property type="component" value="Chromosome"/>
</dbReference>
<dbReference type="GO" id="GO:0005886">
    <property type="term" value="C:plasma membrane"/>
    <property type="evidence" value="ECO:0007669"/>
    <property type="project" value="UniProtKB-SubCell"/>
</dbReference>
<dbReference type="InterPro" id="IPR010899">
    <property type="entry name" value="UPF0344"/>
</dbReference>
<feature type="transmembrane region" description="Helical" evidence="5">
    <location>
        <begin position="56"/>
        <end position="76"/>
    </location>
</feature>
<evidence type="ECO:0000313" key="10">
    <source>
        <dbReference type="EMBL" id="RTX73150.1"/>
    </source>
</evidence>
<dbReference type="EMBL" id="JANILD010000001">
    <property type="protein sequence ID" value="MCQ9302598.1"/>
    <property type="molecule type" value="Genomic_DNA"/>
</dbReference>
<comment type="subcellular location">
    <subcellularLocation>
        <location evidence="5">Cell membrane</location>
        <topology evidence="5">Multi-pass membrane protein</topology>
    </subcellularLocation>
</comment>
<dbReference type="GeneID" id="48593466"/>
<evidence type="ECO:0000256" key="4">
    <source>
        <dbReference type="ARBA" id="ARBA00023136"/>
    </source>
</evidence>
<evidence type="ECO:0000313" key="11">
    <source>
        <dbReference type="Proteomes" id="UP000197058"/>
    </source>
</evidence>
<feature type="transmembrane region" description="Helical" evidence="5">
    <location>
        <begin position="6"/>
        <end position="23"/>
    </location>
</feature>
<keyword evidence="3 5" id="KW-1133">Transmembrane helix</keyword>
<dbReference type="EMBL" id="CP069389">
    <property type="protein sequence ID" value="QRN90574.1"/>
    <property type="molecule type" value="Genomic_DNA"/>
</dbReference>
<reference evidence="6" key="2">
    <citation type="submission" date="2017-12" db="EMBL/GenBank/DDBJ databases">
        <title>FDA dAtabase for Regulatory Grade micrObial Sequences (FDA-ARGOS): Supporting development and validation of Infectious Disease Dx tests.</title>
        <authorList>
            <person name="Campos J."/>
            <person name="Goldberg B."/>
            <person name="Tallon L."/>
            <person name="Sadzewicz L."/>
            <person name="Sengamalay N."/>
            <person name="Ott S."/>
            <person name="Godinez A."/>
            <person name="Nagaraj S."/>
            <person name="Vavikolanu K."/>
            <person name="Vyas G."/>
            <person name="Nadendla S."/>
            <person name="Aluvathingal J."/>
            <person name="Geyer C."/>
            <person name="Nandy P."/>
            <person name="Hobson J."/>
            <person name="Sichtig H."/>
        </authorList>
    </citation>
    <scope>NUCLEOTIDE SEQUENCE</scope>
    <source>
        <strain evidence="6">FDAARGOS_285</strain>
    </source>
</reference>
<dbReference type="KEGG" id="sscu:CEP64_08830"/>
<evidence type="ECO:0000313" key="12">
    <source>
        <dbReference type="Proteomes" id="UP000274792"/>
    </source>
</evidence>
<evidence type="ECO:0000313" key="7">
    <source>
        <dbReference type="EMBL" id="MCQ9302598.1"/>
    </source>
</evidence>
<evidence type="ECO:0000313" key="13">
    <source>
        <dbReference type="Proteomes" id="UP001176210"/>
    </source>
</evidence>
<reference evidence="10 12" key="3">
    <citation type="submission" date="2018-10" db="EMBL/GenBank/DDBJ databases">
        <title>A collection Staphylococci species genome sequencing.</title>
        <authorList>
            <person name="Cole K."/>
        </authorList>
    </citation>
    <scope>NUCLEOTIDE SEQUENCE [LARGE SCALE GENOMIC DNA]</scope>
    <source>
        <strain evidence="10">CCUG 37923</strain>
        <strain evidence="12">NCTC 12218</strain>
    </source>
</reference>
<name>A0A1X0TYD8_MAMSC</name>
<accession>A0A1X0TYD8</accession>
<reference evidence="11" key="1">
    <citation type="submission" date="2017-06" db="EMBL/GenBank/DDBJ databases">
        <title>FDA dAtabase for Regulatory Grade micrObial Sequences (FDA-ARGOS): Supporting development and validation of Infectious Disease Dx tests.</title>
        <authorList>
            <person name="Goldberg B."/>
            <person name="Campos J."/>
            <person name="Tallon L."/>
            <person name="Sadzewicz L."/>
            <person name="Sengamalay N."/>
            <person name="Ott S."/>
            <person name="Godinez A."/>
            <person name="Nagaraj S."/>
            <person name="Vavikolanu K."/>
            <person name="Nadendla S."/>
            <person name="George J."/>
            <person name="Geyer C."/>
            <person name="Sichtig H."/>
        </authorList>
    </citation>
    <scope>NUCLEOTIDE SEQUENCE [LARGE SCALE GENOMIC DNA]</scope>
    <source>
        <strain evidence="11">FDAARGOS_285</strain>
    </source>
</reference>
<dbReference type="EMBL" id="JAPNQM010000001">
    <property type="protein sequence ID" value="MDL0116132.1"/>
    <property type="molecule type" value="Genomic_DNA"/>
</dbReference>
<comment type="similarity">
    <text evidence="5">Belongs to the UPF0344 family.</text>
</comment>
<dbReference type="Proteomes" id="UP001204068">
    <property type="component" value="Unassembled WGS sequence"/>
</dbReference>
<sequence length="114" mass="12852">MIHFHIFSWLVTIILFFVVYMKVTNKPVHMVLRLFMVFTLISGFVIFMQAMGINGMLYGIKFILGLAVLGLIEVTIAKKKKNKNSQGLFIATIVVMVLTILLGSYLPMGVLHFG</sequence>
<keyword evidence="4 5" id="KW-0472">Membrane</keyword>
<dbReference type="Proteomes" id="UP000197058">
    <property type="component" value="Chromosome"/>
</dbReference>
<keyword evidence="2 5" id="KW-0812">Transmembrane</keyword>
<dbReference type="eggNOG" id="ENOG5033A1U">
    <property type="taxonomic scope" value="Bacteria"/>
</dbReference>
<dbReference type="EMBL" id="CP022046">
    <property type="protein sequence ID" value="ASE34685.1"/>
    <property type="molecule type" value="Genomic_DNA"/>
</dbReference>
<reference evidence="9" key="4">
    <citation type="submission" date="2021-02" db="EMBL/GenBank/DDBJ databases">
        <title>cfr and optrA-positive Staphylococcus spp.</title>
        <authorList>
            <person name="Chen L."/>
        </authorList>
    </citation>
    <scope>NUCLEOTIDE SEQUENCE</scope>
    <source>
        <strain evidence="9">GDQ20D70P</strain>
    </source>
</reference>
<evidence type="ECO:0000256" key="1">
    <source>
        <dbReference type="ARBA" id="ARBA00022475"/>
    </source>
</evidence>
<reference evidence="8" key="6">
    <citation type="submission" date="2022-09" db="EMBL/GenBank/DDBJ databases">
        <authorList>
            <person name="De Moura G.S."/>
            <person name="Carvalho E."/>
            <person name="Ramos Sanchez E.M."/>
            <person name="Sellera F.P."/>
            <person name="Marques M.F.S."/>
            <person name="Heinemann M.B."/>
            <person name="De Vliegher S."/>
            <person name="Souza F.N."/>
            <person name="Mota R.A."/>
        </authorList>
    </citation>
    <scope>NUCLEOTIDE SEQUENCE</scope>
    <source>
        <strain evidence="8">BR656</strain>
    </source>
</reference>
<dbReference type="RefSeq" id="WP_037588863.1">
    <property type="nucleotide sequence ID" value="NZ_CAJVGN010000001.1"/>
</dbReference>
<evidence type="ECO:0000256" key="3">
    <source>
        <dbReference type="ARBA" id="ARBA00022989"/>
    </source>
</evidence>
<gene>
    <name evidence="10" type="ORF">CD117_06675</name>
    <name evidence="6" type="ORF">CEP64_08830</name>
    <name evidence="9" type="ORF">JRU67_10995</name>
    <name evidence="7" type="ORF">NQ032_03060</name>
    <name evidence="8" type="ORF">OWO77_04020</name>
</gene>
<dbReference type="EMBL" id="RXWV01000031">
    <property type="protein sequence ID" value="RTX73150.1"/>
    <property type="molecule type" value="Genomic_DNA"/>
</dbReference>
<proteinExistence type="inferred from homology"/>
<dbReference type="Pfam" id="PF07457">
    <property type="entry name" value="DUF1516"/>
    <property type="match status" value="1"/>
</dbReference>
<dbReference type="AlphaFoldDB" id="A0A1X0TYD8"/>
<dbReference type="HAMAP" id="MF_01536">
    <property type="entry name" value="UPF0344"/>
    <property type="match status" value="1"/>
</dbReference>
<evidence type="ECO:0000313" key="8">
    <source>
        <dbReference type="EMBL" id="MDL0116132.1"/>
    </source>
</evidence>
<evidence type="ECO:0000313" key="9">
    <source>
        <dbReference type="EMBL" id="QRN90574.1"/>
    </source>
</evidence>
<feature type="transmembrane region" description="Helical" evidence="5">
    <location>
        <begin position="30"/>
        <end position="50"/>
    </location>
</feature>
<keyword evidence="1 5" id="KW-1003">Cell membrane</keyword>
<evidence type="ECO:0000256" key="2">
    <source>
        <dbReference type="ARBA" id="ARBA00022692"/>
    </source>
</evidence>
<feature type="transmembrane region" description="Helical" evidence="5">
    <location>
        <begin position="88"/>
        <end position="108"/>
    </location>
</feature>